<dbReference type="Proteomes" id="UP000215545">
    <property type="component" value="Unassembled WGS sequence"/>
</dbReference>
<dbReference type="PROSITE" id="PS51832">
    <property type="entry name" value="HD_GYP"/>
    <property type="match status" value="1"/>
</dbReference>
<sequence>MGDNGPNQGKLSAEEMLEIILDYAARISGENNLDTLLILMAEMGRKLVRADRCTLWLVDREKKLIWTKVAHGIDRIEMPTNSGLAGHTVQTGETVLVKDAYQDKRFNPAIDQKTNYRTRSVLCMPIRGLDNEIIGVYQAINRGLGADWFSEEDEKNLSLAASYMGKSIQAAILHMELVETQREIIFKLGEVSESRSRETGQHVKRVAKYSAALANLHGLTGAEVQLLELASPMHDIGKVAVPDHILKKPGKLTPEEYAVMQAHTEEGYNIFKNSNRRIFKVAAIIAYQHHEKWDGTGYPHGLKEKEIHLYARITAIADVFDALGSDRVYKKAWPLDQIVRFIEEQKGRHFDPYLANLFLNNLTIFTEIRSQYEDAQ</sequence>
<reference evidence="4 5" key="1">
    <citation type="submission" date="2017-01" db="EMBL/GenBank/DDBJ databases">
        <authorList>
            <person name="Mah S.A."/>
            <person name="Swanson W.J."/>
            <person name="Moy G.W."/>
            <person name="Vacquier V.D."/>
        </authorList>
    </citation>
    <scope>NUCLEOTIDE SEQUENCE [LARGE SCALE GENOMIC DNA]</scope>
    <source>
        <strain evidence="4 5">NIO-1016</strain>
    </source>
</reference>
<feature type="domain" description="HD" evidence="1">
    <location>
        <begin position="199"/>
        <end position="323"/>
    </location>
</feature>
<dbReference type="SUPFAM" id="SSF55781">
    <property type="entry name" value="GAF domain-like"/>
    <property type="match status" value="1"/>
</dbReference>
<dbReference type="SMART" id="SM00065">
    <property type="entry name" value="GAF"/>
    <property type="match status" value="1"/>
</dbReference>
<dbReference type="AlphaFoldDB" id="A0A1N7A3C1"/>
<evidence type="ECO:0000259" key="1">
    <source>
        <dbReference type="PROSITE" id="PS51831"/>
    </source>
</evidence>
<evidence type="ECO:0000313" key="5">
    <source>
        <dbReference type="Proteomes" id="UP000186385"/>
    </source>
</evidence>
<protein>
    <submittedName>
        <fullName evidence="4">GAF domain-containing protein</fullName>
    </submittedName>
</protein>
<evidence type="ECO:0000313" key="6">
    <source>
        <dbReference type="Proteomes" id="UP000215545"/>
    </source>
</evidence>
<name>A0A1N7A3C1_9BACI</name>
<organism evidence="4 5">
    <name type="scientific">Domibacillus enclensis</name>
    <dbReference type="NCBI Taxonomy" id="1017273"/>
    <lineage>
        <taxon>Bacteria</taxon>
        <taxon>Bacillati</taxon>
        <taxon>Bacillota</taxon>
        <taxon>Bacilli</taxon>
        <taxon>Bacillales</taxon>
        <taxon>Bacillaceae</taxon>
        <taxon>Domibacillus</taxon>
    </lineage>
</organism>
<dbReference type="OrthoDB" id="9759601at2"/>
<gene>
    <name evidence="3" type="ORF">B1B05_14190</name>
    <name evidence="4" type="ORF">SAMN05443094_10754</name>
</gene>
<dbReference type="Pfam" id="PF01590">
    <property type="entry name" value="GAF"/>
    <property type="match status" value="1"/>
</dbReference>
<dbReference type="SMART" id="SM00471">
    <property type="entry name" value="HDc"/>
    <property type="match status" value="1"/>
</dbReference>
<dbReference type="EMBL" id="MWSK01000007">
    <property type="protein sequence ID" value="OXS75682.1"/>
    <property type="molecule type" value="Genomic_DNA"/>
</dbReference>
<dbReference type="PANTHER" id="PTHR45228">
    <property type="entry name" value="CYCLIC DI-GMP PHOSPHODIESTERASE TM_0186-RELATED"/>
    <property type="match status" value="1"/>
</dbReference>
<dbReference type="PANTHER" id="PTHR45228:SF9">
    <property type="entry name" value="3'3'-CGAMP-SPECIFIC PHOSPHODIESTERASE 2"/>
    <property type="match status" value="1"/>
</dbReference>
<dbReference type="CDD" id="cd00077">
    <property type="entry name" value="HDc"/>
    <property type="match status" value="1"/>
</dbReference>
<dbReference type="Pfam" id="PF13487">
    <property type="entry name" value="HD_5"/>
    <property type="match status" value="1"/>
</dbReference>
<dbReference type="PROSITE" id="PS51831">
    <property type="entry name" value="HD"/>
    <property type="match status" value="1"/>
</dbReference>
<dbReference type="RefSeq" id="WP_045850237.1">
    <property type="nucleotide sequence ID" value="NZ_FTLX01000007.1"/>
</dbReference>
<evidence type="ECO:0000259" key="2">
    <source>
        <dbReference type="PROSITE" id="PS51832"/>
    </source>
</evidence>
<accession>A0A1N7A3C1</accession>
<keyword evidence="6" id="KW-1185">Reference proteome</keyword>
<dbReference type="InterPro" id="IPR006674">
    <property type="entry name" value="HD_domain"/>
</dbReference>
<proteinExistence type="predicted"/>
<reference evidence="6" key="2">
    <citation type="submission" date="2017-03" db="EMBL/GenBank/DDBJ databases">
        <title>Bacillus sp. V-88(T) DSM27956, whole genome shotgun sequencing project.</title>
        <authorList>
            <person name="Dastager S.G."/>
            <person name="Neurgaonkar P.S."/>
            <person name="Dharne M.S."/>
        </authorList>
    </citation>
    <scope>NUCLEOTIDE SEQUENCE [LARGE SCALE GENOMIC DNA]</scope>
    <source>
        <strain evidence="6">DSM 25145</strain>
    </source>
</reference>
<dbReference type="Gene3D" id="3.30.450.40">
    <property type="match status" value="1"/>
</dbReference>
<dbReference type="InterPro" id="IPR037522">
    <property type="entry name" value="HD_GYP_dom"/>
</dbReference>
<dbReference type="InterPro" id="IPR029016">
    <property type="entry name" value="GAF-like_dom_sf"/>
</dbReference>
<dbReference type="Gene3D" id="1.10.3210.10">
    <property type="entry name" value="Hypothetical protein af1432"/>
    <property type="match status" value="1"/>
</dbReference>
<feature type="domain" description="HD-GYP" evidence="2">
    <location>
        <begin position="177"/>
        <end position="374"/>
    </location>
</feature>
<dbReference type="InterPro" id="IPR003607">
    <property type="entry name" value="HD/PDEase_dom"/>
</dbReference>
<dbReference type="Proteomes" id="UP000186385">
    <property type="component" value="Unassembled WGS sequence"/>
</dbReference>
<dbReference type="SUPFAM" id="SSF109604">
    <property type="entry name" value="HD-domain/PDEase-like"/>
    <property type="match status" value="1"/>
</dbReference>
<dbReference type="STRING" id="1017273.SAMN05443094_10754"/>
<dbReference type="EMBL" id="FTLX01000007">
    <property type="protein sequence ID" value="SIR33552.1"/>
    <property type="molecule type" value="Genomic_DNA"/>
</dbReference>
<evidence type="ECO:0000313" key="3">
    <source>
        <dbReference type="EMBL" id="OXS75682.1"/>
    </source>
</evidence>
<dbReference type="InterPro" id="IPR003018">
    <property type="entry name" value="GAF"/>
</dbReference>
<reference evidence="3" key="3">
    <citation type="submission" date="2017-03" db="EMBL/GenBank/DDBJ databases">
        <authorList>
            <person name="Dastager S.G."/>
            <person name="Neurgaonkar P.S."/>
            <person name="Dharne M.S."/>
        </authorList>
    </citation>
    <scope>NUCLEOTIDE SEQUENCE</scope>
    <source>
        <strain evidence="3">DSM 25145</strain>
    </source>
</reference>
<evidence type="ECO:0000313" key="4">
    <source>
        <dbReference type="EMBL" id="SIR33552.1"/>
    </source>
</evidence>
<dbReference type="InterPro" id="IPR052020">
    <property type="entry name" value="Cyclic_di-GMP/3'3'-cGAMP_PDE"/>
</dbReference>